<accession>A0ABM1T0J9</accession>
<dbReference type="InterPro" id="IPR031424">
    <property type="entry name" value="QVR-like"/>
</dbReference>
<evidence type="ECO:0000313" key="9">
    <source>
        <dbReference type="RefSeq" id="XP_022249406.1"/>
    </source>
</evidence>
<evidence type="ECO:0000313" key="10">
    <source>
        <dbReference type="RefSeq" id="XP_022249407.1"/>
    </source>
</evidence>
<dbReference type="Proteomes" id="UP000694941">
    <property type="component" value="Unplaced"/>
</dbReference>
<dbReference type="RefSeq" id="XP_022249405.1">
    <property type="nucleotide sequence ID" value="XM_022393697.1"/>
</dbReference>
<feature type="chain" id="PRO_5045023210" evidence="3">
    <location>
        <begin position="30"/>
        <end position="167"/>
    </location>
</feature>
<dbReference type="PANTHER" id="PTHR38332:SF1">
    <property type="entry name" value="RE49668P"/>
    <property type="match status" value="1"/>
</dbReference>
<evidence type="ECO:0000256" key="3">
    <source>
        <dbReference type="SAM" id="SignalP"/>
    </source>
</evidence>
<feature type="signal peptide" evidence="3">
    <location>
        <begin position="1"/>
        <end position="29"/>
    </location>
</feature>
<evidence type="ECO:0000313" key="6">
    <source>
        <dbReference type="RefSeq" id="XP_022249403.1"/>
    </source>
</evidence>
<dbReference type="PANTHER" id="PTHR38332">
    <property type="entry name" value="PROTEIN CBG11604"/>
    <property type="match status" value="1"/>
</dbReference>
<dbReference type="RefSeq" id="XP_022249407.1">
    <property type="nucleotide sequence ID" value="XM_022393699.1"/>
</dbReference>
<keyword evidence="1 3" id="KW-0732">Signal</keyword>
<gene>
    <name evidence="5 6 7 8 9 10" type="primary">LOC106465764</name>
</gene>
<keyword evidence="4" id="KW-1185">Reference proteome</keyword>
<evidence type="ECO:0000313" key="8">
    <source>
        <dbReference type="RefSeq" id="XP_022249405.1"/>
    </source>
</evidence>
<organism evidence="4 8">
    <name type="scientific">Limulus polyphemus</name>
    <name type="common">Atlantic horseshoe crab</name>
    <dbReference type="NCBI Taxonomy" id="6850"/>
    <lineage>
        <taxon>Eukaryota</taxon>
        <taxon>Metazoa</taxon>
        <taxon>Ecdysozoa</taxon>
        <taxon>Arthropoda</taxon>
        <taxon>Chelicerata</taxon>
        <taxon>Merostomata</taxon>
        <taxon>Xiphosura</taxon>
        <taxon>Limulidae</taxon>
        <taxon>Limulus</taxon>
    </lineage>
</organism>
<evidence type="ECO:0000313" key="4">
    <source>
        <dbReference type="Proteomes" id="UP000694941"/>
    </source>
</evidence>
<dbReference type="RefSeq" id="XP_022249406.1">
    <property type="nucleotide sequence ID" value="XM_022393698.1"/>
</dbReference>
<reference evidence="5 6" key="1">
    <citation type="submission" date="2025-05" db="UniProtKB">
        <authorList>
            <consortium name="RefSeq"/>
        </authorList>
    </citation>
    <scope>IDENTIFICATION</scope>
    <source>
        <tissue evidence="5 6">Muscle</tissue>
    </source>
</reference>
<dbReference type="RefSeq" id="XP_022249403.1">
    <property type="nucleotide sequence ID" value="XM_022393695.1"/>
</dbReference>
<name>A0ABM1T0J9_LIMPO</name>
<sequence length="167" mass="18594">MIGQRKWTFLFGSMSLTVFLFLALKVTWGLDCFKCVSIDGDNPACEDPFHNNYTIDILESPCWTGRKHRNGLFPATACIKLSGKYGDTGETMIVRGCALDSGSLTIDTEIVRMSHCGGFYFDDRYVKGCLQSCTDDACNVGNPVKILKSFSMIVTMTTFLVFIRFCA</sequence>
<dbReference type="RefSeq" id="XP_022249404.1">
    <property type="nucleotide sequence ID" value="XM_022393696.1"/>
</dbReference>
<dbReference type="Pfam" id="PF17064">
    <property type="entry name" value="QVR"/>
    <property type="match status" value="1"/>
</dbReference>
<proteinExistence type="predicted"/>
<protein>
    <submittedName>
        <fullName evidence="5 6">Uncharacterized protein LOC106465764</fullName>
    </submittedName>
</protein>
<dbReference type="GeneID" id="106465764"/>
<evidence type="ECO:0000256" key="1">
    <source>
        <dbReference type="ARBA" id="ARBA00022729"/>
    </source>
</evidence>
<keyword evidence="2" id="KW-0325">Glycoprotein</keyword>
<evidence type="ECO:0000313" key="7">
    <source>
        <dbReference type="RefSeq" id="XP_022249404.1"/>
    </source>
</evidence>
<evidence type="ECO:0000256" key="2">
    <source>
        <dbReference type="ARBA" id="ARBA00023180"/>
    </source>
</evidence>
<evidence type="ECO:0000313" key="5">
    <source>
        <dbReference type="RefSeq" id="XP_022249402.1"/>
    </source>
</evidence>
<dbReference type="RefSeq" id="XP_022249402.1">
    <property type="nucleotide sequence ID" value="XM_022393694.1"/>
</dbReference>